<feature type="non-terminal residue" evidence="1">
    <location>
        <position position="1"/>
    </location>
</feature>
<name>A0ACA9LRI6_9GLOM</name>
<comment type="caution">
    <text evidence="1">The sequence shown here is derived from an EMBL/GenBank/DDBJ whole genome shotgun (WGS) entry which is preliminary data.</text>
</comment>
<evidence type="ECO:0000313" key="2">
    <source>
        <dbReference type="Proteomes" id="UP000789525"/>
    </source>
</evidence>
<protein>
    <submittedName>
        <fullName evidence="1">15238_t:CDS:1</fullName>
    </submittedName>
</protein>
<keyword evidence="2" id="KW-1185">Reference proteome</keyword>
<dbReference type="Proteomes" id="UP000789525">
    <property type="component" value="Unassembled WGS sequence"/>
</dbReference>
<proteinExistence type="predicted"/>
<sequence>MEDSPHVNQPIENQELYEKTLKILRREWKWAAASDFFYKFNPMLRLDFLDLADVEHDIIQGSSETIMPVHDTWEQYLRRLYLRRVPDDRVWGTEEEPIAWKELTWMSRLEILYTLCEWQFQTPLKVRQAMKDDSDDAAWVSRLLSKLDTTLIHPEPEITHNFDLGDRLWIQRFVETTPPTQKELKRRKHPTQPSQQAKRKATHNGIKKSADSASKRKGKKVDPPKAKGKLTKPSTSRNNPRTGRRIDRDGWQKVPDSWLRTQEGSSEEKDVTALFDDASDLTDLSEEDRNDVNGGGSSQTNPPDDSESDLTEMDEENSQDEGKPETTTSNGYKTGETGVKSNQARDDSEFVEFETICVTIGEWKEFAERFKNVRSLNERRLYRYVTLVVIPEMEEYQQVSIRCQELDGLDSFLWFQALEEKQKKELKELLRREQLAAAVAAAEARPKRSTRQTALSLVDDERRKTGSQASADGDGSDAQLGFGTSRARRAVARGARWDEEQERLYAKALEDENNDDEEEEKSDVETEAEVSGNTSTRRRRNARDQDEYKDEESEDDQRKGAPVNGLGRPRRAAAVKAEQNRPVRPTRRRRARSESDEDRESDDPFFLSCEVCKKSGWNERDWNEEEFTCSACILKAQNKPKRRGRRPNNQRPVEELSQFSSQNQPPDSEYLVSQDSVSGDAMQIEVPHADSAVKSLVHTLAPEVPPMELPTVTSNQANGNGQIDVDMMSQSPNGNEARPFHHPAPRPISPTSFVQPILQQRVDPDYALQQFPAPVMAGANLWQLPTGNMTNGSGHV</sequence>
<gene>
    <name evidence="1" type="ORF">ACOLOM_LOCUS4687</name>
</gene>
<reference evidence="1" key="1">
    <citation type="submission" date="2021-06" db="EMBL/GenBank/DDBJ databases">
        <authorList>
            <person name="Kallberg Y."/>
            <person name="Tangrot J."/>
            <person name="Rosling A."/>
        </authorList>
    </citation>
    <scope>NUCLEOTIDE SEQUENCE</scope>
    <source>
        <strain evidence="1">CL356</strain>
    </source>
</reference>
<evidence type="ECO:0000313" key="1">
    <source>
        <dbReference type="EMBL" id="CAG8546675.1"/>
    </source>
</evidence>
<dbReference type="EMBL" id="CAJVPT010007946">
    <property type="protein sequence ID" value="CAG8546675.1"/>
    <property type="molecule type" value="Genomic_DNA"/>
</dbReference>
<accession>A0ACA9LRI6</accession>
<organism evidence="1 2">
    <name type="scientific">Acaulospora colombiana</name>
    <dbReference type="NCBI Taxonomy" id="27376"/>
    <lineage>
        <taxon>Eukaryota</taxon>
        <taxon>Fungi</taxon>
        <taxon>Fungi incertae sedis</taxon>
        <taxon>Mucoromycota</taxon>
        <taxon>Glomeromycotina</taxon>
        <taxon>Glomeromycetes</taxon>
        <taxon>Diversisporales</taxon>
        <taxon>Acaulosporaceae</taxon>
        <taxon>Acaulospora</taxon>
    </lineage>
</organism>